<organism evidence="1">
    <name type="scientific">Brassica napus</name>
    <name type="common">Rape</name>
    <dbReference type="NCBI Taxonomy" id="3708"/>
    <lineage>
        <taxon>Eukaryota</taxon>
        <taxon>Viridiplantae</taxon>
        <taxon>Streptophyta</taxon>
        <taxon>Embryophyta</taxon>
        <taxon>Tracheophyta</taxon>
        <taxon>Spermatophyta</taxon>
        <taxon>Magnoliopsida</taxon>
        <taxon>eudicotyledons</taxon>
        <taxon>Gunneridae</taxon>
        <taxon>Pentapetalae</taxon>
        <taxon>rosids</taxon>
        <taxon>malvids</taxon>
        <taxon>Brassicales</taxon>
        <taxon>Brassicaceae</taxon>
        <taxon>Brassiceae</taxon>
        <taxon>Brassica</taxon>
    </lineage>
</organism>
<accession>A0A817BCF8</accession>
<sequence>KGSKAFVPEVPSSSIFDDTGKRLNKWILSLDSGRLVGSKVQTTWYTKIKPMNLTKMFFF</sequence>
<dbReference type="AlphaFoldDB" id="A0A817BCF8"/>
<name>A0A817BCF8_BRANA</name>
<reference evidence="1" key="1">
    <citation type="submission" date="2021-01" db="EMBL/GenBank/DDBJ databases">
        <authorList>
            <consortium name="Genoscope - CEA"/>
            <person name="William W."/>
        </authorList>
    </citation>
    <scope>NUCLEOTIDE SEQUENCE</scope>
</reference>
<dbReference type="EMBL" id="HG994364">
    <property type="protein sequence ID" value="CAF2330921.1"/>
    <property type="molecule type" value="Genomic_DNA"/>
</dbReference>
<gene>
    <name evidence="1" type="ORF">DARMORV10_A10P14460.1</name>
</gene>
<evidence type="ECO:0000313" key="1">
    <source>
        <dbReference type="EMBL" id="CAF2330921.1"/>
    </source>
</evidence>
<dbReference type="Proteomes" id="UP001295469">
    <property type="component" value="Chromosome A10"/>
</dbReference>
<feature type="non-terminal residue" evidence="1">
    <location>
        <position position="1"/>
    </location>
</feature>
<protein>
    <submittedName>
        <fullName evidence="1">(rape) hypothetical protein</fullName>
    </submittedName>
</protein>
<proteinExistence type="predicted"/>